<dbReference type="EMBL" id="JAKEKT020000073">
    <property type="protein sequence ID" value="KAL1638864.1"/>
    <property type="molecule type" value="Genomic_DNA"/>
</dbReference>
<dbReference type="InterPro" id="IPR004713">
    <property type="entry name" value="CaH_exchang"/>
</dbReference>
<keyword evidence="3" id="KW-0812">Transmembrane</keyword>
<name>A0ABR3THN8_9PEZI</name>
<evidence type="ECO:0000313" key="5">
    <source>
        <dbReference type="Proteomes" id="UP001521184"/>
    </source>
</evidence>
<feature type="transmembrane region" description="Helical" evidence="3">
    <location>
        <begin position="29"/>
        <end position="51"/>
    </location>
</feature>
<feature type="transmembrane region" description="Helical" evidence="3">
    <location>
        <begin position="58"/>
        <end position="83"/>
    </location>
</feature>
<comment type="caution">
    <text evidence="4">The sequence shown here is derived from an EMBL/GenBank/DDBJ whole genome shotgun (WGS) entry which is preliminary data.</text>
</comment>
<proteinExistence type="predicted"/>
<protein>
    <submittedName>
        <fullName evidence="4">Vacuolar calcium ion transporter</fullName>
    </submittedName>
</protein>
<feature type="region of interest" description="Disordered" evidence="2">
    <location>
        <begin position="167"/>
        <end position="188"/>
    </location>
</feature>
<sequence>MLLNALAVGSAAFMTSALSEDLVSGMPGSSLVADMLFSNVAWLCVGIFALGNKQYQTIAFIIPGSILTRGLLGLGLALISGSLSQRTDHDNAHTMALYSSLKIAGLVPFFLCSLLALAFRDDDDDDDVPRSPDSRDRILLFSHGSAVVSLSCYLLLHLFLNTTHTQQPVSPAPPTLPDAAAGRTLTAAPPPAHPARTALAFLATLLATVLASRNLVHALDVPLPAFPPASTTAPAFSHAILLPLLINHAELLAAIGAPHLHQQNPHHVLAVLTEAPTAHATLALVPSLVLLGWIFGGHDLGMEIGRGGRAGGEPFS</sequence>
<feature type="transmembrane region" description="Helical" evidence="3">
    <location>
        <begin position="277"/>
        <end position="296"/>
    </location>
</feature>
<keyword evidence="3" id="KW-0472">Membrane</keyword>
<organism evidence="4 5">
    <name type="scientific">Diplodia intermedia</name>
    <dbReference type="NCBI Taxonomy" id="856260"/>
    <lineage>
        <taxon>Eukaryota</taxon>
        <taxon>Fungi</taxon>
        <taxon>Dikarya</taxon>
        <taxon>Ascomycota</taxon>
        <taxon>Pezizomycotina</taxon>
        <taxon>Dothideomycetes</taxon>
        <taxon>Dothideomycetes incertae sedis</taxon>
        <taxon>Botryosphaeriales</taxon>
        <taxon>Botryosphaeriaceae</taxon>
        <taxon>Diplodia</taxon>
    </lineage>
</organism>
<keyword evidence="5" id="KW-1185">Reference proteome</keyword>
<keyword evidence="1" id="KW-0813">Transport</keyword>
<feature type="transmembrane region" description="Helical" evidence="3">
    <location>
        <begin position="138"/>
        <end position="160"/>
    </location>
</feature>
<feature type="non-terminal residue" evidence="4">
    <location>
        <position position="316"/>
    </location>
</feature>
<dbReference type="Proteomes" id="UP001521184">
    <property type="component" value="Unassembled WGS sequence"/>
</dbReference>
<dbReference type="PANTHER" id="PTHR31503">
    <property type="entry name" value="VACUOLAR CALCIUM ION TRANSPORTER"/>
    <property type="match status" value="1"/>
</dbReference>
<evidence type="ECO:0000313" key="4">
    <source>
        <dbReference type="EMBL" id="KAL1638864.1"/>
    </source>
</evidence>
<keyword evidence="3" id="KW-1133">Transmembrane helix</keyword>
<keyword evidence="1" id="KW-0406">Ion transport</keyword>
<reference evidence="4 5" key="1">
    <citation type="journal article" date="2023" name="Plant Dis.">
        <title>First Report of Diplodia intermedia Causing Canker and Dieback Diseases on Apple Trees in Canada.</title>
        <authorList>
            <person name="Ellouze W."/>
            <person name="Ilyukhin E."/>
            <person name="Sulman M."/>
            <person name="Ali S."/>
        </authorList>
    </citation>
    <scope>NUCLEOTIDE SEQUENCE [LARGE SCALE GENOMIC DNA]</scope>
    <source>
        <strain evidence="4 5">M45-28</strain>
    </source>
</reference>
<evidence type="ECO:0000256" key="3">
    <source>
        <dbReference type="SAM" id="Phobius"/>
    </source>
</evidence>
<dbReference type="PANTHER" id="PTHR31503:SF22">
    <property type="entry name" value="VACUOLAR CALCIUM ION TRANSPORTER"/>
    <property type="match status" value="1"/>
</dbReference>
<evidence type="ECO:0000256" key="2">
    <source>
        <dbReference type="SAM" id="MobiDB-lite"/>
    </source>
</evidence>
<gene>
    <name evidence="4" type="primary">VCX1_2</name>
    <name evidence="4" type="ORF">SLS58_008569</name>
</gene>
<feature type="transmembrane region" description="Helical" evidence="3">
    <location>
        <begin position="95"/>
        <end position="117"/>
    </location>
</feature>
<accession>A0ABR3THN8</accession>
<evidence type="ECO:0000256" key="1">
    <source>
        <dbReference type="ARBA" id="ARBA00023065"/>
    </source>
</evidence>